<accession>A0A2H0E2U1</accession>
<gene>
    <name evidence="1" type="ORF">COW80_02010</name>
</gene>
<comment type="caution">
    <text evidence="1">The sequence shown here is derived from an EMBL/GenBank/DDBJ whole genome shotgun (WGS) entry which is preliminary data.</text>
</comment>
<evidence type="ECO:0000313" key="2">
    <source>
        <dbReference type="Proteomes" id="UP000229981"/>
    </source>
</evidence>
<dbReference type="Proteomes" id="UP000229981">
    <property type="component" value="Unassembled WGS sequence"/>
</dbReference>
<reference evidence="1 2" key="1">
    <citation type="submission" date="2017-09" db="EMBL/GenBank/DDBJ databases">
        <title>Depth-based differentiation of microbial function through sediment-hosted aquifers and enrichment of novel symbionts in the deep terrestrial subsurface.</title>
        <authorList>
            <person name="Probst A.J."/>
            <person name="Ladd B."/>
            <person name="Jarett J.K."/>
            <person name="Geller-Mcgrath D.E."/>
            <person name="Sieber C.M."/>
            <person name="Emerson J.B."/>
            <person name="Anantharaman K."/>
            <person name="Thomas B.C."/>
            <person name="Malmstrom R."/>
            <person name="Stieglmeier M."/>
            <person name="Klingl A."/>
            <person name="Woyke T."/>
            <person name="Ryan C.M."/>
            <person name="Banfield J.F."/>
        </authorList>
    </citation>
    <scope>NUCLEOTIDE SEQUENCE [LARGE SCALE GENOMIC DNA]</scope>
    <source>
        <strain evidence="1">CG22_combo_CG10-13_8_21_14_all_01_47_9</strain>
    </source>
</reference>
<evidence type="ECO:0000313" key="1">
    <source>
        <dbReference type="EMBL" id="PIP88130.1"/>
    </source>
</evidence>
<proteinExistence type="predicted"/>
<dbReference type="EMBL" id="PCTU01000055">
    <property type="protein sequence ID" value="PIP88130.1"/>
    <property type="molecule type" value="Genomic_DNA"/>
</dbReference>
<dbReference type="AlphaFoldDB" id="A0A2H0E2U1"/>
<protein>
    <submittedName>
        <fullName evidence="1">Uncharacterized protein</fullName>
    </submittedName>
</protein>
<organism evidence="1 2">
    <name type="scientific">Candidatus Beckwithbacteria bacterium CG22_combo_CG10-13_8_21_14_all_01_47_9</name>
    <dbReference type="NCBI Taxonomy" id="1974496"/>
    <lineage>
        <taxon>Bacteria</taxon>
        <taxon>Candidatus Beckwithiibacteriota</taxon>
    </lineage>
</organism>
<name>A0A2H0E2U1_9BACT</name>
<sequence>MDSAPAPGQAVKFSGKYSVTDVSGSPVLKACVAHWIDWWGGTWLGNDCVDLNTSLSGWQDFSLISPHSGNSSENNIEVNIIQGSGTGNATVNFDNVCLEYIDAPTCSISADSEFIDYNESTNINWNSENADSCTISDPVPVWTGLYGPHSTGPLTANKTYDCSCSGAGGTSDPVSVTVNVAPPAGAWWQADSGNIHADNGGVTSEIPSTCTGACKPYLITGVTGLLSFNGTVNLNGNEINETGPDWQAETKYHGTPTGFSYFQRLLADDPDAEANGVEIYEDFYSTIKEINVANGENRIILVNGYADINHNIYVVPGGFLAIIASGDITVADDVTNVEGVFISDGIFSSGTGNKQLIGEGMFTGWTGISLGRALADNTVTPAEKFIYRPDLLLNAYRYLFSLNIAWREVAP</sequence>